<dbReference type="SUPFAM" id="SSF46785">
    <property type="entry name" value="Winged helix' DNA-binding domain"/>
    <property type="match status" value="1"/>
</dbReference>
<dbReference type="AlphaFoldDB" id="A0A5A5TZG1"/>
<evidence type="ECO:0000259" key="4">
    <source>
        <dbReference type="PROSITE" id="PS50949"/>
    </source>
</evidence>
<evidence type="ECO:0000313" key="6">
    <source>
        <dbReference type="Proteomes" id="UP000323274"/>
    </source>
</evidence>
<organism evidence="5 6">
    <name type="scientific">Leuconostoc citreum</name>
    <dbReference type="NCBI Taxonomy" id="33964"/>
    <lineage>
        <taxon>Bacteria</taxon>
        <taxon>Bacillati</taxon>
        <taxon>Bacillota</taxon>
        <taxon>Bacilli</taxon>
        <taxon>Lactobacillales</taxon>
        <taxon>Lactobacillaceae</taxon>
        <taxon>Leuconostoc</taxon>
    </lineage>
</organism>
<dbReference type="InterPro" id="IPR036388">
    <property type="entry name" value="WH-like_DNA-bd_sf"/>
</dbReference>
<dbReference type="InterPro" id="IPR028978">
    <property type="entry name" value="Chorismate_lyase_/UTRA_dom_sf"/>
</dbReference>
<dbReference type="PROSITE" id="PS50949">
    <property type="entry name" value="HTH_GNTR"/>
    <property type="match status" value="1"/>
</dbReference>
<protein>
    <submittedName>
        <fullName evidence="5">GntR family transcriptional regulator</fullName>
    </submittedName>
</protein>
<dbReference type="PRINTS" id="PR00035">
    <property type="entry name" value="HTHGNTR"/>
</dbReference>
<dbReference type="GO" id="GO:0003677">
    <property type="term" value="F:DNA binding"/>
    <property type="evidence" value="ECO:0007669"/>
    <property type="project" value="UniProtKB-KW"/>
</dbReference>
<dbReference type="CDD" id="cd07377">
    <property type="entry name" value="WHTH_GntR"/>
    <property type="match status" value="1"/>
</dbReference>
<evidence type="ECO:0000313" key="5">
    <source>
        <dbReference type="EMBL" id="GDZ83519.1"/>
    </source>
</evidence>
<dbReference type="EMBL" id="BJJW01000005">
    <property type="protein sequence ID" value="GDZ83519.1"/>
    <property type="molecule type" value="Genomic_DNA"/>
</dbReference>
<dbReference type="InterPro" id="IPR036390">
    <property type="entry name" value="WH_DNA-bd_sf"/>
</dbReference>
<dbReference type="Gene3D" id="1.10.10.10">
    <property type="entry name" value="Winged helix-like DNA-binding domain superfamily/Winged helix DNA-binding domain"/>
    <property type="match status" value="1"/>
</dbReference>
<dbReference type="Proteomes" id="UP000323274">
    <property type="component" value="Unassembled WGS sequence"/>
</dbReference>
<feature type="domain" description="HTH gntR-type" evidence="4">
    <location>
        <begin position="7"/>
        <end position="75"/>
    </location>
</feature>
<proteinExistence type="predicted"/>
<dbReference type="FunFam" id="1.10.10.10:FF:000079">
    <property type="entry name" value="GntR family transcriptional regulator"/>
    <property type="match status" value="1"/>
</dbReference>
<dbReference type="GO" id="GO:0003700">
    <property type="term" value="F:DNA-binding transcription factor activity"/>
    <property type="evidence" value="ECO:0007669"/>
    <property type="project" value="InterPro"/>
</dbReference>
<dbReference type="Pfam" id="PF00392">
    <property type="entry name" value="GntR"/>
    <property type="match status" value="1"/>
</dbReference>
<name>A0A5A5TZG1_LEUCI</name>
<keyword evidence="3" id="KW-0804">Transcription</keyword>
<accession>A0A5A5TZG1</accession>
<evidence type="ECO:0000256" key="1">
    <source>
        <dbReference type="ARBA" id="ARBA00023015"/>
    </source>
</evidence>
<evidence type="ECO:0000256" key="2">
    <source>
        <dbReference type="ARBA" id="ARBA00023125"/>
    </source>
</evidence>
<dbReference type="InterPro" id="IPR000524">
    <property type="entry name" value="Tscrpt_reg_HTH_GntR"/>
</dbReference>
<dbReference type="PANTHER" id="PTHR44846:SF1">
    <property type="entry name" value="MANNOSYL-D-GLYCERATE TRANSPORT_METABOLISM SYSTEM REPRESSOR MNGR-RELATED"/>
    <property type="match status" value="1"/>
</dbReference>
<dbReference type="Gene3D" id="3.40.1410.10">
    <property type="entry name" value="Chorismate lyase-like"/>
    <property type="match status" value="1"/>
</dbReference>
<dbReference type="SMART" id="SM00345">
    <property type="entry name" value="HTH_GNTR"/>
    <property type="match status" value="1"/>
</dbReference>
<dbReference type="InterPro" id="IPR050679">
    <property type="entry name" value="Bact_HTH_transcr_reg"/>
</dbReference>
<reference evidence="5 6" key="1">
    <citation type="submission" date="2019-04" db="EMBL/GenBank/DDBJ databases">
        <title>A pseudo-fructophilic Leuconostoc citreum strain F192-5 isolated from peel of satsuma mandarin: the first report for isolation and characterization of strain-dependent fructophilic-like characteristics.</title>
        <authorList>
            <person name="Maeno S."/>
            <person name="Tanizawa Y."/>
            <person name="Kajikawa A."/>
            <person name="Kanesaki Y."/>
            <person name="Kubota E."/>
            <person name="Arita M."/>
            <person name="Leon D."/>
            <person name="Endo A."/>
        </authorList>
    </citation>
    <scope>NUCLEOTIDE SEQUENCE [LARGE SCALE GENOMIC DNA]</scope>
    <source>
        <strain evidence="5 6">F192-5</strain>
    </source>
</reference>
<dbReference type="SUPFAM" id="SSF64288">
    <property type="entry name" value="Chorismate lyase-like"/>
    <property type="match status" value="1"/>
</dbReference>
<gene>
    <name evidence="5" type="ORF">LCIT_07610</name>
</gene>
<evidence type="ECO:0000256" key="3">
    <source>
        <dbReference type="ARBA" id="ARBA00023163"/>
    </source>
</evidence>
<dbReference type="Pfam" id="PF07702">
    <property type="entry name" value="UTRA"/>
    <property type="match status" value="1"/>
</dbReference>
<keyword evidence="1" id="KW-0805">Transcription regulation</keyword>
<sequence length="236" mass="26617">MMTKSATPRYIQIHNQIKARIEAGEWQSEKRLPAERELAETFGVSRMTLRQAIQTLVDEGILERKVGSGTYVAEQKVAERALGMTSFTELMSATGRVAKTQTISYKMTSPSASEMAQLNLSENDEVLVMERLRMGDNEPILLERATVPATLVHGFSRHDLTESLYHTLAQAGTKPGRAEQTISASLANERLSELLQIKRGDAILSVRQVSFDQNDRPFEYVRSYYVGERFEFKLAR</sequence>
<keyword evidence="2" id="KW-0238">DNA-binding</keyword>
<dbReference type="InterPro" id="IPR011663">
    <property type="entry name" value="UTRA"/>
</dbReference>
<dbReference type="SMART" id="SM00866">
    <property type="entry name" value="UTRA"/>
    <property type="match status" value="1"/>
</dbReference>
<dbReference type="GO" id="GO:0045892">
    <property type="term" value="P:negative regulation of DNA-templated transcription"/>
    <property type="evidence" value="ECO:0007669"/>
    <property type="project" value="TreeGrafter"/>
</dbReference>
<dbReference type="PANTHER" id="PTHR44846">
    <property type="entry name" value="MANNOSYL-D-GLYCERATE TRANSPORT/METABOLISM SYSTEM REPRESSOR MNGR-RELATED"/>
    <property type="match status" value="1"/>
</dbReference>
<comment type="caution">
    <text evidence="5">The sequence shown here is derived from an EMBL/GenBank/DDBJ whole genome shotgun (WGS) entry which is preliminary data.</text>
</comment>